<dbReference type="RefSeq" id="WP_047239567.1">
    <property type="nucleotide sequence ID" value="NZ_CP011541.1"/>
</dbReference>
<reference evidence="1 2" key="1">
    <citation type="submission" date="2015-05" db="EMBL/GenBank/DDBJ databases">
        <title>Complete genome sequence of Corynebacterium epidermidicanis DSM 45586, isolated from the skin of a dog suffering from pruritus.</title>
        <authorList>
            <person name="Ruckert C."/>
            <person name="Albersmeier A."/>
            <person name="Winkler A."/>
            <person name="Tauch A."/>
        </authorList>
    </citation>
    <scope>NUCLEOTIDE SEQUENCE [LARGE SCALE GENOMIC DNA]</scope>
    <source>
        <strain evidence="1 2">DSM 45586</strain>
    </source>
</reference>
<name>A0A0G3GTZ9_9CORY</name>
<dbReference type="AlphaFoldDB" id="A0A0G3GTZ9"/>
<evidence type="ECO:0000313" key="2">
    <source>
        <dbReference type="Proteomes" id="UP000035368"/>
    </source>
</evidence>
<dbReference type="EMBL" id="CP011541">
    <property type="protein sequence ID" value="AKK02327.1"/>
    <property type="molecule type" value="Genomic_DNA"/>
</dbReference>
<gene>
    <name evidence="1" type="ORF">CEPID_02230</name>
</gene>
<organism evidence="1 2">
    <name type="scientific">Corynebacterium epidermidicanis</name>
    <dbReference type="NCBI Taxonomy" id="1050174"/>
    <lineage>
        <taxon>Bacteria</taxon>
        <taxon>Bacillati</taxon>
        <taxon>Actinomycetota</taxon>
        <taxon>Actinomycetes</taxon>
        <taxon>Mycobacteriales</taxon>
        <taxon>Corynebacteriaceae</taxon>
        <taxon>Corynebacterium</taxon>
    </lineage>
</organism>
<dbReference type="STRING" id="1050174.CEPID_02230"/>
<dbReference type="Proteomes" id="UP000035368">
    <property type="component" value="Chromosome"/>
</dbReference>
<protein>
    <submittedName>
        <fullName evidence="1">Uncharacterized protein</fullName>
    </submittedName>
</protein>
<dbReference type="PATRIC" id="fig|1050174.4.peg.451"/>
<evidence type="ECO:0000313" key="1">
    <source>
        <dbReference type="EMBL" id="AKK02327.1"/>
    </source>
</evidence>
<proteinExistence type="predicted"/>
<accession>A0A0G3GTZ9</accession>
<sequence length="206" mass="23744">MYENMSDDELMEHFKAFSKQQPEPTSLPKSKWLARRKRSLRRFSDPTTIQIVCSHKSGTLSNKRPATLGEAIIEMDTSRASHIALDWNPVRGNMNNRMNRKGHYNPVAIDEAVPPPSPEELRRRGIDEDHLEYHDAEGLERLGTKGMSRVRRNAITNYYADQLICPRCTMHVSRNDEVLKQILRGIADAGMTKLDIQYIDFYAKML</sequence>
<dbReference type="KEGG" id="cei:CEPID_02230"/>
<keyword evidence="2" id="KW-1185">Reference proteome</keyword>